<dbReference type="PANTHER" id="PTHR31047">
    <property type="entry name" value="MEIOTICALLY UP-REGULATED GENE 157 PROTEIN"/>
    <property type="match status" value="1"/>
</dbReference>
<dbReference type="GO" id="GO:0004553">
    <property type="term" value="F:hydrolase activity, hydrolyzing O-glycosyl compounds"/>
    <property type="evidence" value="ECO:0007669"/>
    <property type="project" value="UniProtKB-ARBA"/>
</dbReference>
<dbReference type="EMBL" id="JAHLUX010000002">
    <property type="protein sequence ID" value="KAG7821237.1"/>
    <property type="molecule type" value="Genomic_DNA"/>
</dbReference>
<dbReference type="RefSeq" id="XP_043061780.1">
    <property type="nucleotide sequence ID" value="XM_043201674.1"/>
</dbReference>
<gene>
    <name evidence="1" type="ORF">KL928_001321</name>
</gene>
<dbReference type="SMART" id="SM01149">
    <property type="entry name" value="DUF1237"/>
    <property type="match status" value="1"/>
</dbReference>
<dbReference type="GeneID" id="66125372"/>
<dbReference type="GO" id="GO:0005975">
    <property type="term" value="P:carbohydrate metabolic process"/>
    <property type="evidence" value="ECO:0007669"/>
    <property type="project" value="InterPro"/>
</dbReference>
<protein>
    <submittedName>
        <fullName evidence="1">Uncharacterized protein</fullName>
    </submittedName>
</protein>
<dbReference type="Pfam" id="PF06824">
    <property type="entry name" value="Glyco_hydro_125"/>
    <property type="match status" value="1"/>
</dbReference>
<dbReference type="InterPro" id="IPR012341">
    <property type="entry name" value="6hp_glycosidase-like_sf"/>
</dbReference>
<sequence>MALRYENLARVARSARLTYLLIAVVVVLYVRSRNSDPDHQLDEQSQALETLMQKERERVLRERALEVADEHVLETKWFKGNKLDTRCPDYVEYSQHRHGPYSEGPLKLAYMRPAKDCRTFTSSAVESVIEDMRLRMADPDLFRLFENAFPNTLDTTVLWHDPENAETNSPRTFISTGDIHAEWLRDSARQLSVYQPLVKKDPKLQQLIKGAIIQQALYIKKAPYCNAYQPPEGSGVDRRPSSVDYVGPRPPWKHVFECKWELDSLASFLTLTNEYYKNSHDKSIFRHQSWKDAFDLILTVLHRESIPTFDENGDLLPFYYTFQRETRIGTETLSLAGSGNPVCGNTGLIRSAFRPSDDACIYQLFIPANAQLQVELARLEPVLRENGLADFADSAREYATAISKGIEEFGVVNHKKYGTVYAYEVDGFGGVNIMDDANVPSLLSLPDMGYLDRNDEIYQNTRKMILSKDGNPYYFRGKYFKGIGGPHVGLSNAWPMALLLQIRTTDDDNEIVELLELVKTTTAGLGLMHESIHVNAPNHQYTRPWFSWCNSEFGKTILDLAKRKPYLIFKHEYSEPYIV</sequence>
<organism evidence="1 2">
    <name type="scientific">Pichia angusta</name>
    <name type="common">Yeast</name>
    <name type="synonym">Hansenula polymorpha</name>
    <dbReference type="NCBI Taxonomy" id="870730"/>
    <lineage>
        <taxon>Eukaryota</taxon>
        <taxon>Fungi</taxon>
        <taxon>Dikarya</taxon>
        <taxon>Ascomycota</taxon>
        <taxon>Saccharomycotina</taxon>
        <taxon>Pichiomycetes</taxon>
        <taxon>Pichiales</taxon>
        <taxon>Pichiaceae</taxon>
        <taxon>Ogataea</taxon>
    </lineage>
</organism>
<dbReference type="Gene3D" id="1.50.10.10">
    <property type="match status" value="1"/>
</dbReference>
<dbReference type="PANTHER" id="PTHR31047:SF0">
    <property type="entry name" value="MEIOTICALLY UP-REGULATED GENE 157 PROTEIN"/>
    <property type="match status" value="1"/>
</dbReference>
<evidence type="ECO:0000313" key="2">
    <source>
        <dbReference type="Proteomes" id="UP001196530"/>
    </source>
</evidence>
<name>A0AAN6DII8_PICAN</name>
<dbReference type="InterPro" id="IPR008928">
    <property type="entry name" value="6-hairpin_glycosidase_sf"/>
</dbReference>
<dbReference type="AlphaFoldDB" id="A0AAN6DII8"/>
<reference evidence="1" key="1">
    <citation type="journal article" date="2021" name="G3 (Bethesda)">
        <title>Genomic diversity, chromosomal rearrangements, and interspecies hybridization in the ogataea polymorpha species complex.</title>
        <authorList>
            <person name="Hanson S.J."/>
            <person name="Cinneide E.O."/>
            <person name="Salzberg L.I."/>
            <person name="Wolfe K.H."/>
            <person name="McGowan J."/>
            <person name="Fitzpatrick D.A."/>
            <person name="Matlin K."/>
        </authorList>
    </citation>
    <scope>NUCLEOTIDE SEQUENCE</scope>
    <source>
        <strain evidence="1">61-244</strain>
    </source>
</reference>
<dbReference type="SUPFAM" id="SSF48208">
    <property type="entry name" value="Six-hairpin glycosidases"/>
    <property type="match status" value="1"/>
</dbReference>
<dbReference type="Proteomes" id="UP001196530">
    <property type="component" value="Unassembled WGS sequence"/>
</dbReference>
<dbReference type="InterPro" id="IPR008313">
    <property type="entry name" value="GH125"/>
</dbReference>
<proteinExistence type="predicted"/>
<accession>A0AAN6DII8</accession>
<evidence type="ECO:0000313" key="1">
    <source>
        <dbReference type="EMBL" id="KAG7821237.1"/>
    </source>
</evidence>
<comment type="caution">
    <text evidence="1">The sequence shown here is derived from an EMBL/GenBank/DDBJ whole genome shotgun (WGS) entry which is preliminary data.</text>
</comment>